<feature type="compositionally biased region" description="Basic and acidic residues" evidence="1">
    <location>
        <begin position="772"/>
        <end position="782"/>
    </location>
</feature>
<feature type="compositionally biased region" description="Low complexity" evidence="1">
    <location>
        <begin position="247"/>
        <end position="271"/>
    </location>
</feature>
<keyword evidence="2" id="KW-0472">Membrane</keyword>
<feature type="transmembrane region" description="Helical" evidence="2">
    <location>
        <begin position="575"/>
        <end position="597"/>
    </location>
</feature>
<sequence length="848" mass="90355">MDQLPTRPFRNAAQHPLSPPPLPPRQPPPLVTLGSSPTQRAPAPALPPRRKPVPAPTASSPSSAVNEDNAALGVEDEDMADVVTLVDQPGVHPALLPRRRPVPTSSLQEVPIRPAAGEGPDLIRLDEKEEEAPALPTRPAAAVRKSVFLEELELTESPVMQTTPEARFLDELDTSVEEDEEEDLCARAPSEISRTDTFSSDTTTLPTQDLLEQNPSLKTIEYDLDEDYEAIALTQFPTNSTYTETASSISLSSPDSPLLPTRPNAAPSSPSLSLRTLMTQARSNPAQLRDTLRTHRTELEERVRRGLEGAKAKTLKPAGRVLSRSDAAGGVQGQEDVRSMGRYEDVRARVQARQMPAPAAALVQQPIRVAAGAETVASATVDVVVAASTSGSTPRVGAAPGLPVRRSLSQPLSDSVVVPSGAGASAYTARITPTTRSATSTPTTATARGPLPPPIRLHPAPGAFPIAPEPEPAPHPAINMLSYVLREPASVTYARLALLRNAADSLPMLASLPKPSRQTLIRCGLGALEARLGDNPRREVGVFATALGAGACVCEGWVGILLLGAGLGCSVPEVYVYWVVGVMPLVWLVGGWMRVVLATMVVMWNVAGLTSGASQTGDSLGTGRWGAGQGQDVAGWGTPTAASATSLSLTPGGVASGSRTPGPVPPITMANREVGWKHFALEGVGWLKFRTSESERARRAASKARKDLAKAEKKRVKEEKAKEREEERMVQEARKAKEREEERMVQEEKMRVMREARKGREREKALKKELKGVREEDVKMETEAPGVDVVSVTSSSESTTASSVDGTLPVGTGVLPVGEGTLPVGAVVPRHLARRSLTHNDSHVDLDQ</sequence>
<feature type="region of interest" description="Disordered" evidence="1">
    <location>
        <begin position="245"/>
        <end position="271"/>
    </location>
</feature>
<evidence type="ECO:0000313" key="4">
    <source>
        <dbReference type="Proteomes" id="UP000033140"/>
    </source>
</evidence>
<name>A0A0E9NIX7_SAICN</name>
<keyword evidence="4" id="KW-1185">Reference proteome</keyword>
<accession>A0A0E9NIX7</accession>
<keyword evidence="2" id="KW-1133">Transmembrane helix</keyword>
<reference evidence="3 4" key="2">
    <citation type="journal article" date="2014" name="J. Gen. Appl. Microbiol.">
        <title>The early diverging ascomycetous budding yeast Saitoella complicata has three histone deacetylases belonging to the Clr6, Hos2, and Rpd3 lineages.</title>
        <authorList>
            <person name="Nishida H."/>
            <person name="Matsumoto T."/>
            <person name="Kondo S."/>
            <person name="Hamamoto M."/>
            <person name="Yoshikawa H."/>
        </authorList>
    </citation>
    <scope>NUCLEOTIDE SEQUENCE [LARGE SCALE GENOMIC DNA]</scope>
    <source>
        <strain evidence="3 4">NRRL Y-17804</strain>
    </source>
</reference>
<dbReference type="EMBL" id="BACD03000026">
    <property type="protein sequence ID" value="GAO49768.1"/>
    <property type="molecule type" value="Genomic_DNA"/>
</dbReference>
<feature type="region of interest" description="Disordered" evidence="1">
    <location>
        <begin position="1"/>
        <end position="75"/>
    </location>
</feature>
<reference evidence="3 4" key="1">
    <citation type="journal article" date="2011" name="J. Gen. Appl. Microbiol.">
        <title>Draft genome sequencing of the enigmatic yeast Saitoella complicata.</title>
        <authorList>
            <person name="Nishida H."/>
            <person name="Hamamoto M."/>
            <person name="Sugiyama J."/>
        </authorList>
    </citation>
    <scope>NUCLEOTIDE SEQUENCE [LARGE SCALE GENOMIC DNA]</scope>
    <source>
        <strain evidence="3 4">NRRL Y-17804</strain>
    </source>
</reference>
<feature type="region of interest" description="Disordered" evidence="1">
    <location>
        <begin position="772"/>
        <end position="810"/>
    </location>
</feature>
<feature type="region of interest" description="Disordered" evidence="1">
    <location>
        <begin position="431"/>
        <end position="454"/>
    </location>
</feature>
<feature type="region of interest" description="Disordered" evidence="1">
    <location>
        <begin position="93"/>
        <end position="121"/>
    </location>
</feature>
<feature type="compositionally biased region" description="Pro residues" evidence="1">
    <location>
        <begin position="17"/>
        <end position="30"/>
    </location>
</feature>
<organism evidence="3 4">
    <name type="scientific">Saitoella complicata (strain BCRC 22490 / CBS 7301 / JCM 7358 / NBRC 10748 / NRRL Y-17804)</name>
    <dbReference type="NCBI Taxonomy" id="698492"/>
    <lineage>
        <taxon>Eukaryota</taxon>
        <taxon>Fungi</taxon>
        <taxon>Dikarya</taxon>
        <taxon>Ascomycota</taxon>
        <taxon>Taphrinomycotina</taxon>
        <taxon>Taphrinomycotina incertae sedis</taxon>
        <taxon>Saitoella</taxon>
    </lineage>
</organism>
<protein>
    <submittedName>
        <fullName evidence="3">Uncharacterized protein</fullName>
    </submittedName>
</protein>
<evidence type="ECO:0000256" key="1">
    <source>
        <dbReference type="SAM" id="MobiDB-lite"/>
    </source>
</evidence>
<feature type="transmembrane region" description="Helical" evidence="2">
    <location>
        <begin position="540"/>
        <end position="563"/>
    </location>
</feature>
<gene>
    <name evidence="3" type="ORF">G7K_3910-t1</name>
</gene>
<keyword evidence="2" id="KW-0812">Transmembrane</keyword>
<feature type="region of interest" description="Disordered" evidence="1">
    <location>
        <begin position="694"/>
        <end position="729"/>
    </location>
</feature>
<dbReference type="Proteomes" id="UP000033140">
    <property type="component" value="Unassembled WGS sequence"/>
</dbReference>
<feature type="compositionally biased region" description="Low complexity" evidence="1">
    <location>
        <begin position="56"/>
        <end position="65"/>
    </location>
</feature>
<reference evidence="3 4" key="3">
    <citation type="journal article" date="2015" name="Genome Announc.">
        <title>Draft Genome Sequence of the Archiascomycetous Yeast Saitoella complicata.</title>
        <authorList>
            <person name="Yamauchi K."/>
            <person name="Kondo S."/>
            <person name="Hamamoto M."/>
            <person name="Takahashi Y."/>
            <person name="Ogura Y."/>
            <person name="Hayashi T."/>
            <person name="Nishida H."/>
        </authorList>
    </citation>
    <scope>NUCLEOTIDE SEQUENCE [LARGE SCALE GENOMIC DNA]</scope>
    <source>
        <strain evidence="3 4">NRRL Y-17804</strain>
    </source>
</reference>
<comment type="caution">
    <text evidence="3">The sequence shown here is derived from an EMBL/GenBank/DDBJ whole genome shotgun (WGS) entry which is preliminary data.</text>
</comment>
<evidence type="ECO:0000313" key="3">
    <source>
        <dbReference type="EMBL" id="GAO49768.1"/>
    </source>
</evidence>
<feature type="compositionally biased region" description="Low complexity" evidence="1">
    <location>
        <begin position="431"/>
        <end position="449"/>
    </location>
</feature>
<proteinExistence type="predicted"/>
<feature type="compositionally biased region" description="Low complexity" evidence="1">
    <location>
        <begin position="787"/>
        <end position="804"/>
    </location>
</feature>
<dbReference type="AlphaFoldDB" id="A0A0E9NIX7"/>
<evidence type="ECO:0000256" key="2">
    <source>
        <dbReference type="SAM" id="Phobius"/>
    </source>
</evidence>